<protein>
    <submittedName>
        <fullName evidence="2">Multidrug resistance efflux pump</fullName>
    </submittedName>
</protein>
<evidence type="ECO:0000313" key="3">
    <source>
        <dbReference type="Proteomes" id="UP000198519"/>
    </source>
</evidence>
<dbReference type="OrthoDB" id="3084at2"/>
<dbReference type="AlphaFoldDB" id="A0A1I4M8Z4"/>
<dbReference type="Gene3D" id="1.10.287.470">
    <property type="entry name" value="Helix hairpin bin"/>
    <property type="match status" value="1"/>
</dbReference>
<keyword evidence="1" id="KW-0812">Transmembrane</keyword>
<dbReference type="PANTHER" id="PTHR30386:SF28">
    <property type="entry name" value="EXPORTED PROTEIN"/>
    <property type="match status" value="1"/>
</dbReference>
<dbReference type="Proteomes" id="UP000198519">
    <property type="component" value="Unassembled WGS sequence"/>
</dbReference>
<dbReference type="InterPro" id="IPR050739">
    <property type="entry name" value="MFP"/>
</dbReference>
<keyword evidence="1" id="KW-1133">Transmembrane helix</keyword>
<organism evidence="2 3">
    <name type="scientific">Marinobacter zhejiangensis</name>
    <dbReference type="NCBI Taxonomy" id="488535"/>
    <lineage>
        <taxon>Bacteria</taxon>
        <taxon>Pseudomonadati</taxon>
        <taxon>Pseudomonadota</taxon>
        <taxon>Gammaproteobacteria</taxon>
        <taxon>Pseudomonadales</taxon>
        <taxon>Marinobacteraceae</taxon>
        <taxon>Marinobacter</taxon>
    </lineage>
</organism>
<dbReference type="PANTHER" id="PTHR30386">
    <property type="entry name" value="MEMBRANE FUSION SUBUNIT OF EMRAB-TOLC MULTIDRUG EFFLUX PUMP"/>
    <property type="match status" value="1"/>
</dbReference>
<keyword evidence="1" id="KW-0472">Membrane</keyword>
<gene>
    <name evidence="2" type="ORF">SAMN04487963_0926</name>
</gene>
<dbReference type="STRING" id="488535.SAMN04487963_0926"/>
<evidence type="ECO:0000256" key="1">
    <source>
        <dbReference type="SAM" id="Phobius"/>
    </source>
</evidence>
<accession>A0A1I4M8Z4</accession>
<evidence type="ECO:0000313" key="2">
    <source>
        <dbReference type="EMBL" id="SFL99669.1"/>
    </source>
</evidence>
<name>A0A1I4M8Z4_9GAMM</name>
<sequence>MKVRFKNTRRDEPASDGGMRVLYAPAKRTAYRLRWYLILALVASPFLWFLGRVFLETIRLDAPAQVSLPRVEIRAPESAQVDRIVVGTNETVSLGQPLIALDNPAYRSMLSETGAINLTSEGSRSLSGQQRQILAQLLNRAENRVNRLRQLVAAGAATRGELLAAENLRDKAELDLLDFDRTQASANQLSPGLQQQLAQASQARKVAEERLARLGINAPRNGRVLSIDVVEGENVGPGTLMMTLTTDGTPTIELFLEPKYSDLAQPGQPLQLHLPDGQWLDAAISGEPSQVRPLPPAMRSSFKPNQVTLVLQVHLAEPLPAKWHINALPLTARFPNPISRWWQQLID</sequence>
<keyword evidence="3" id="KW-1185">Reference proteome</keyword>
<dbReference type="RefSeq" id="WP_139214325.1">
    <property type="nucleotide sequence ID" value="NZ_FOUE01000001.1"/>
</dbReference>
<dbReference type="EMBL" id="FOUE01000001">
    <property type="protein sequence ID" value="SFL99669.1"/>
    <property type="molecule type" value="Genomic_DNA"/>
</dbReference>
<dbReference type="Gene3D" id="2.40.50.100">
    <property type="match status" value="1"/>
</dbReference>
<reference evidence="3" key="1">
    <citation type="submission" date="2016-10" db="EMBL/GenBank/DDBJ databases">
        <authorList>
            <person name="Varghese N."/>
            <person name="Submissions S."/>
        </authorList>
    </citation>
    <scope>NUCLEOTIDE SEQUENCE [LARGE SCALE GENOMIC DNA]</scope>
    <source>
        <strain evidence="3">CGMCC 1.7061</strain>
    </source>
</reference>
<proteinExistence type="predicted"/>
<feature type="transmembrane region" description="Helical" evidence="1">
    <location>
        <begin position="35"/>
        <end position="55"/>
    </location>
</feature>